<gene>
    <name evidence="5" type="ordered locus">Mpal_2248</name>
</gene>
<dbReference type="AlphaFoldDB" id="B8GE40"/>
<keyword evidence="6" id="KW-1185">Reference proteome</keyword>
<evidence type="ECO:0000259" key="3">
    <source>
        <dbReference type="Pfam" id="PF04509"/>
    </source>
</evidence>
<evidence type="ECO:0000256" key="1">
    <source>
        <dbReference type="ARBA" id="ARBA00022500"/>
    </source>
</evidence>
<protein>
    <submittedName>
        <fullName evidence="5">CheC, inhibitor of MCP methylation</fullName>
    </submittedName>
</protein>
<dbReference type="PANTHER" id="PTHR43693">
    <property type="entry name" value="PROTEIN PHOSPHATASE CHEZ"/>
    <property type="match status" value="1"/>
</dbReference>
<dbReference type="CDD" id="cd17910">
    <property type="entry name" value="CheC_ClassII"/>
    <property type="match status" value="1"/>
</dbReference>
<dbReference type="SUPFAM" id="SSF103039">
    <property type="entry name" value="CheC-like"/>
    <property type="match status" value="1"/>
</dbReference>
<evidence type="ECO:0000313" key="6">
    <source>
        <dbReference type="Proteomes" id="UP000002457"/>
    </source>
</evidence>
<dbReference type="GO" id="GO:0006935">
    <property type="term" value="P:chemotaxis"/>
    <property type="evidence" value="ECO:0007669"/>
    <property type="project" value="UniProtKB-KW"/>
</dbReference>
<dbReference type="InterPro" id="IPR028051">
    <property type="entry name" value="CheX-like_dom"/>
</dbReference>
<dbReference type="EMBL" id="CP001338">
    <property type="protein sequence ID" value="ACL17541.1"/>
    <property type="molecule type" value="Genomic_DNA"/>
</dbReference>
<dbReference type="InterPro" id="IPR028976">
    <property type="entry name" value="CheC-like_sf"/>
</dbReference>
<reference evidence="5 6" key="1">
    <citation type="journal article" date="2015" name="Genome Announc.">
        <title>Complete Genome Sequence of Methanosphaerula palustris E1-9CT, a Hydrogenotrophic Methanogen Isolated from a Minerotrophic Fen Peatland.</title>
        <authorList>
            <person name="Cadillo-Quiroz H."/>
            <person name="Browne P."/>
            <person name="Kyrpides N."/>
            <person name="Woyke T."/>
            <person name="Goodwin L."/>
            <person name="Detter C."/>
            <person name="Yavitt J.B."/>
            <person name="Zinder S.H."/>
        </authorList>
    </citation>
    <scope>NUCLEOTIDE SEQUENCE [LARGE SCALE GENOMIC DNA]</scope>
    <source>
        <strain evidence="6">ATCC BAA-1556 / DSM 19958 / E1-9c</strain>
    </source>
</reference>
<evidence type="ECO:0000313" key="5">
    <source>
        <dbReference type="EMBL" id="ACL17541.1"/>
    </source>
</evidence>
<keyword evidence="2" id="KW-0378">Hydrolase</keyword>
<dbReference type="Proteomes" id="UP000002457">
    <property type="component" value="Chromosome"/>
</dbReference>
<dbReference type="eggNOG" id="arCOG02381">
    <property type="taxonomic scope" value="Archaea"/>
</dbReference>
<dbReference type="OrthoDB" id="117070at2157"/>
<organism evidence="5 6">
    <name type="scientific">Methanosphaerula palustris (strain ATCC BAA-1556 / DSM 19958 / E1-9c)</name>
    <dbReference type="NCBI Taxonomy" id="521011"/>
    <lineage>
        <taxon>Archaea</taxon>
        <taxon>Methanobacteriati</taxon>
        <taxon>Methanobacteriota</taxon>
        <taxon>Stenosarchaea group</taxon>
        <taxon>Methanomicrobia</taxon>
        <taxon>Methanomicrobiales</taxon>
        <taxon>Methanoregulaceae</taxon>
        <taxon>Methanosphaerula</taxon>
    </lineage>
</organism>
<feature type="domain" description="CheC-like protein" evidence="3">
    <location>
        <begin position="13"/>
        <end position="46"/>
    </location>
</feature>
<dbReference type="PANTHER" id="PTHR43693:SF1">
    <property type="entry name" value="PROTEIN PHOSPHATASE CHEZ"/>
    <property type="match status" value="1"/>
</dbReference>
<dbReference type="GeneID" id="7272545"/>
<dbReference type="STRING" id="521011.Mpal_2248"/>
<evidence type="ECO:0000259" key="4">
    <source>
        <dbReference type="Pfam" id="PF13690"/>
    </source>
</evidence>
<accession>B8GE40</accession>
<dbReference type="InterPro" id="IPR050992">
    <property type="entry name" value="CheZ_family_phosphatases"/>
</dbReference>
<feature type="domain" description="Chemotaxis phosphatase CheX-like" evidence="4">
    <location>
        <begin position="69"/>
        <end position="153"/>
    </location>
</feature>
<dbReference type="KEGG" id="mpl:Mpal_2248"/>
<dbReference type="InterPro" id="IPR007597">
    <property type="entry name" value="CheC"/>
</dbReference>
<name>B8GE40_METPE</name>
<sequence>MNQMPQVLTGEKRDALTELINIGVGKAAGMLNQMTSHQISLRVPSIDLVTLDDLNEVVYGRVDDRQAAVKMDFSGSFSGTAALIFPTASAAQLVSCLTDEEQGTPDLDALRAVTLIEVGNIVVNCVMGSITNMLNEHVRYSLPIYLEGSIAALVHSDAAALNEWMLFIKTRFSIEHLHIEGDILLILETRSLDALFAGIDKLSAGPAE</sequence>
<dbReference type="Pfam" id="PF13690">
    <property type="entry name" value="CheX"/>
    <property type="match status" value="1"/>
</dbReference>
<dbReference type="GO" id="GO:0016787">
    <property type="term" value="F:hydrolase activity"/>
    <property type="evidence" value="ECO:0007669"/>
    <property type="project" value="UniProtKB-KW"/>
</dbReference>
<evidence type="ECO:0000256" key="2">
    <source>
        <dbReference type="ARBA" id="ARBA00022801"/>
    </source>
</evidence>
<dbReference type="Gene3D" id="3.40.1550.10">
    <property type="entry name" value="CheC-like"/>
    <property type="match status" value="1"/>
</dbReference>
<keyword evidence="1" id="KW-0145">Chemotaxis</keyword>
<dbReference type="RefSeq" id="WP_012618860.1">
    <property type="nucleotide sequence ID" value="NC_011832.1"/>
</dbReference>
<dbReference type="HOGENOM" id="CLU_087860_0_2_2"/>
<dbReference type="Pfam" id="PF04509">
    <property type="entry name" value="CheC"/>
    <property type="match status" value="1"/>
</dbReference>
<proteinExistence type="predicted"/>